<evidence type="ECO:0000313" key="1">
    <source>
        <dbReference type="EMBL" id="KKN77900.1"/>
    </source>
</evidence>
<name>A0A0F9T9L0_9ZZZZ</name>
<protein>
    <submittedName>
        <fullName evidence="1">Uncharacterized protein</fullName>
    </submittedName>
</protein>
<dbReference type="AlphaFoldDB" id="A0A0F9T9L0"/>
<organism evidence="1">
    <name type="scientific">marine sediment metagenome</name>
    <dbReference type="NCBI Taxonomy" id="412755"/>
    <lineage>
        <taxon>unclassified sequences</taxon>
        <taxon>metagenomes</taxon>
        <taxon>ecological metagenomes</taxon>
    </lineage>
</organism>
<dbReference type="EMBL" id="LAZR01000272">
    <property type="protein sequence ID" value="KKN77900.1"/>
    <property type="molecule type" value="Genomic_DNA"/>
</dbReference>
<accession>A0A0F9T9L0</accession>
<proteinExistence type="predicted"/>
<comment type="caution">
    <text evidence="1">The sequence shown here is derived from an EMBL/GenBank/DDBJ whole genome shotgun (WGS) entry which is preliminary data.</text>
</comment>
<gene>
    <name evidence="1" type="ORF">LCGC14_0356370</name>
</gene>
<reference evidence="1" key="1">
    <citation type="journal article" date="2015" name="Nature">
        <title>Complex archaea that bridge the gap between prokaryotes and eukaryotes.</title>
        <authorList>
            <person name="Spang A."/>
            <person name="Saw J.H."/>
            <person name="Jorgensen S.L."/>
            <person name="Zaremba-Niedzwiedzka K."/>
            <person name="Martijn J."/>
            <person name="Lind A.E."/>
            <person name="van Eijk R."/>
            <person name="Schleper C."/>
            <person name="Guy L."/>
            <person name="Ettema T.J."/>
        </authorList>
    </citation>
    <scope>NUCLEOTIDE SEQUENCE</scope>
</reference>
<sequence>MSEPTSAYSYSDLVAKAANEQGIAYFAGGTGKALVPADDEYSLQICKEEVNDAIKMFIADAPRKGWRWMRRLMRVNIDTTRVTGTADAADATSLTDATLETSYASDDDLNTWWIFILTGTGIGSYAQITDYTTSGGVITVAGWLDQYGNTGGTTPAVGDTFAITKYETVGGDISRYMLPEDFGGEVNSKIEYEADTNHSAIIGWVDEAMIRRRRAVNVISGYPRLAAYRPLEPAGSTLSNTSGSRRWELILDPQPIADDVLEFLYTLYFDKLDLEAGTASGGGATTLVDSSRAEGDDYFNTWRITVIAGTGKGSNAIATDYTGSSGTFIVADWLKADGTAGGTDPDATSIYSVEPANNRHPAGFRFDEAIWAAVKYKIEEEDEEINKGFTEKYVGKALPKAYTIDGRGTPRTLGSMNWQVDYVHERIFRDVTNTNSV</sequence>